<proteinExistence type="inferred from homology"/>
<dbReference type="PANTHER" id="PTHR35983:SF1">
    <property type="entry name" value="UPF0166 PROTEIN TM_0021"/>
    <property type="match status" value="1"/>
</dbReference>
<comment type="caution">
    <text evidence="2">The sequence shown here is derived from an EMBL/GenBank/DDBJ whole genome shotgun (WGS) entry which is preliminary data.</text>
</comment>
<reference evidence="2 3" key="1">
    <citation type="submission" date="2018-06" db="EMBL/GenBank/DDBJ databases">
        <title>Complete genome of Desulfovibrio indonesiensis P37SLT.</title>
        <authorList>
            <person name="Crispim J.S."/>
            <person name="Vidigal P.M.P."/>
            <person name="Silva L.C.F."/>
            <person name="Laguardia C.N."/>
            <person name="Araujo L.C."/>
            <person name="Dias R.S."/>
            <person name="Sousa M.P."/>
            <person name="Paula S.O."/>
            <person name="Silva C."/>
        </authorList>
    </citation>
    <scope>NUCLEOTIDE SEQUENCE [LARGE SCALE GENOMIC DNA]</scope>
    <source>
        <strain evidence="2 3">P37SLT</strain>
    </source>
</reference>
<dbReference type="RefSeq" id="WP_144302422.1">
    <property type="nucleotide sequence ID" value="NZ_QMIE01000004.1"/>
</dbReference>
<dbReference type="PANTHER" id="PTHR35983">
    <property type="entry name" value="UPF0166 PROTEIN TM_0021"/>
    <property type="match status" value="1"/>
</dbReference>
<evidence type="ECO:0000313" key="2">
    <source>
        <dbReference type="EMBL" id="TVM18417.1"/>
    </source>
</evidence>
<dbReference type="Proteomes" id="UP000448292">
    <property type="component" value="Unassembled WGS sequence"/>
</dbReference>
<evidence type="ECO:0000256" key="1">
    <source>
        <dbReference type="ARBA" id="ARBA00010554"/>
    </source>
</evidence>
<evidence type="ECO:0000313" key="3">
    <source>
        <dbReference type="Proteomes" id="UP000448292"/>
    </source>
</evidence>
<dbReference type="Pfam" id="PF02641">
    <property type="entry name" value="DUF190"/>
    <property type="match status" value="1"/>
</dbReference>
<sequence length="116" mass="12971">MTEPTIPAEAQRLIIYIGEADRHKGRALYEVIVEAARREGMAGATVFRGLSGFGAHSLMHTANILRLSEDLPLRVEIVDEKSKIEAFLPLLDELMQGGLITMDPVRVISYRHRNSE</sequence>
<dbReference type="InterPro" id="IPR003793">
    <property type="entry name" value="UPF0166"/>
</dbReference>
<dbReference type="InterPro" id="IPR011322">
    <property type="entry name" value="N-reg_PII-like_a/b"/>
</dbReference>
<dbReference type="InterPro" id="IPR015867">
    <property type="entry name" value="N-reg_PII/ATP_PRibTrfase_C"/>
</dbReference>
<dbReference type="AlphaFoldDB" id="A0A7M3MH45"/>
<keyword evidence="3" id="KW-1185">Reference proteome</keyword>
<comment type="similarity">
    <text evidence="1">Belongs to the UPF0166 family.</text>
</comment>
<dbReference type="OrthoDB" id="9795599at2"/>
<organism evidence="2 3">
    <name type="scientific">Oceanidesulfovibrio indonesiensis</name>
    <dbReference type="NCBI Taxonomy" id="54767"/>
    <lineage>
        <taxon>Bacteria</taxon>
        <taxon>Pseudomonadati</taxon>
        <taxon>Thermodesulfobacteriota</taxon>
        <taxon>Desulfovibrionia</taxon>
        <taxon>Desulfovibrionales</taxon>
        <taxon>Desulfovibrionaceae</taxon>
        <taxon>Oceanidesulfovibrio</taxon>
    </lineage>
</organism>
<accession>A0A7M3MH45</accession>
<name>A0A7M3MH45_9BACT</name>
<gene>
    <name evidence="2" type="ORF">DPQ33_06630</name>
</gene>
<dbReference type="Gene3D" id="3.30.70.120">
    <property type="match status" value="1"/>
</dbReference>
<dbReference type="EMBL" id="QMIE01000004">
    <property type="protein sequence ID" value="TVM18417.1"/>
    <property type="molecule type" value="Genomic_DNA"/>
</dbReference>
<protein>
    <submittedName>
        <fullName evidence="2">DUF190 domain-containing protein</fullName>
    </submittedName>
</protein>
<dbReference type="SUPFAM" id="SSF54913">
    <property type="entry name" value="GlnB-like"/>
    <property type="match status" value="1"/>
</dbReference>